<reference evidence="2" key="2">
    <citation type="submission" date="2020-05" db="EMBL/GenBank/DDBJ databases">
        <authorList>
            <person name="Kim H.-S."/>
            <person name="Proctor R.H."/>
            <person name="Brown D.W."/>
        </authorList>
    </citation>
    <scope>NUCLEOTIDE SEQUENCE</scope>
    <source>
        <strain evidence="2">NRRL 22465</strain>
    </source>
</reference>
<name>A0A8H4UNG8_9HYPO</name>
<dbReference type="EMBL" id="JABEYC010000232">
    <property type="protein sequence ID" value="KAF4980453.1"/>
    <property type="molecule type" value="Genomic_DNA"/>
</dbReference>
<dbReference type="InterPro" id="IPR022137">
    <property type="entry name" value="Znf_prot_DUF3669"/>
</dbReference>
<organism evidence="2 3">
    <name type="scientific">Fusarium zealandicum</name>
    <dbReference type="NCBI Taxonomy" id="1053134"/>
    <lineage>
        <taxon>Eukaryota</taxon>
        <taxon>Fungi</taxon>
        <taxon>Dikarya</taxon>
        <taxon>Ascomycota</taxon>
        <taxon>Pezizomycotina</taxon>
        <taxon>Sordariomycetes</taxon>
        <taxon>Hypocreomycetidae</taxon>
        <taxon>Hypocreales</taxon>
        <taxon>Nectriaceae</taxon>
        <taxon>Fusarium</taxon>
        <taxon>Fusarium staphyleae species complex</taxon>
    </lineage>
</organism>
<dbReference type="PANTHER" id="PTHR40780">
    <property type="entry name" value="DUF3669 DOMAIN-CONTAINING PROTEIN"/>
    <property type="match status" value="1"/>
</dbReference>
<protein>
    <recommendedName>
        <fullName evidence="1">DUF3669 domain-containing protein</fullName>
    </recommendedName>
</protein>
<comment type="caution">
    <text evidence="2">The sequence shown here is derived from an EMBL/GenBank/DDBJ whole genome shotgun (WGS) entry which is preliminary data.</text>
</comment>
<feature type="domain" description="DUF3669" evidence="1">
    <location>
        <begin position="297"/>
        <end position="360"/>
    </location>
</feature>
<accession>A0A8H4UNG8</accession>
<dbReference type="Proteomes" id="UP000635477">
    <property type="component" value="Unassembled WGS sequence"/>
</dbReference>
<gene>
    <name evidence="2" type="ORF">FZEAL_3539</name>
</gene>
<proteinExistence type="predicted"/>
<dbReference type="OrthoDB" id="2993351at2759"/>
<evidence type="ECO:0000259" key="1">
    <source>
        <dbReference type="Pfam" id="PF12417"/>
    </source>
</evidence>
<sequence length="395" mass="43896">MVPDEANPSPATSYPREGIAYLQVDVEKELYRALYDYTGSQASSPGAVDYRDPNTFHVIGSGNCGVVLGGGDCSVMRGCGTRSMAFKLGKDFTNEVLWDEYLKYMVIAGKINARNVVGIRVPNPIGFVPADRFDFWELTGVIEAAYDVCDIPADTLITEKIPPVPMRIRNLLLSAFCPEELKAAAASCPANNDCLLRIYLGSYRHTPIDSSSFSLRNFTLHLGQLIDIKLGEDFLSTMAANMAIALAVMHWDAKTDARDVEFALGGSLNPMSEDTVSQEEGHQSSNSELEPARKITLWILDFDQVRPITMDSAGVTQAAEAFIANDPFCPRPLQESYMAQRVWDAFVWSYLTQAEALLVKSPPKTRQLPSLFINRVVEIQRKQMEQKNNEQEDMQ</sequence>
<dbReference type="PANTHER" id="PTHR40780:SF2">
    <property type="entry name" value="DUF3669 DOMAIN-CONTAINING PROTEIN"/>
    <property type="match status" value="1"/>
</dbReference>
<dbReference type="Pfam" id="PF12417">
    <property type="entry name" value="DUF3669"/>
    <property type="match status" value="1"/>
</dbReference>
<reference evidence="2" key="1">
    <citation type="journal article" date="2020" name="BMC Genomics">
        <title>Correction to: Identification and distribution of gene clusters required for synthesis of sphingolipid metabolism inhibitors in diverse species of the filamentous fungus Fusarium.</title>
        <authorList>
            <person name="Kim H.S."/>
            <person name="Lohmar J.M."/>
            <person name="Busman M."/>
            <person name="Brown D.W."/>
            <person name="Naumann T.A."/>
            <person name="Divon H.H."/>
            <person name="Lysoe E."/>
            <person name="Uhlig S."/>
            <person name="Proctor R.H."/>
        </authorList>
    </citation>
    <scope>NUCLEOTIDE SEQUENCE</scope>
    <source>
        <strain evidence="2">NRRL 22465</strain>
    </source>
</reference>
<dbReference type="AlphaFoldDB" id="A0A8H4UNG8"/>
<evidence type="ECO:0000313" key="3">
    <source>
        <dbReference type="Proteomes" id="UP000635477"/>
    </source>
</evidence>
<keyword evidence="3" id="KW-1185">Reference proteome</keyword>
<evidence type="ECO:0000313" key="2">
    <source>
        <dbReference type="EMBL" id="KAF4980453.1"/>
    </source>
</evidence>